<dbReference type="Pfam" id="PF03422">
    <property type="entry name" value="CBM_6"/>
    <property type="match status" value="1"/>
</dbReference>
<organism evidence="10 11">
    <name type="scientific">Mariniflexile fucanivorans</name>
    <dbReference type="NCBI Taxonomy" id="264023"/>
    <lineage>
        <taxon>Bacteria</taxon>
        <taxon>Pseudomonadati</taxon>
        <taxon>Bacteroidota</taxon>
        <taxon>Flavobacteriia</taxon>
        <taxon>Flavobacteriales</taxon>
        <taxon>Flavobacteriaceae</taxon>
        <taxon>Mariniflexile</taxon>
    </lineage>
</organism>
<proteinExistence type="inferred from homology"/>
<evidence type="ECO:0000256" key="1">
    <source>
        <dbReference type="ARBA" id="ARBA00009865"/>
    </source>
</evidence>
<dbReference type="SUPFAM" id="SSF49785">
    <property type="entry name" value="Galactose-binding domain-like"/>
    <property type="match status" value="1"/>
</dbReference>
<evidence type="ECO:0000256" key="2">
    <source>
        <dbReference type="ARBA" id="ARBA00022651"/>
    </source>
</evidence>
<reference evidence="10 11" key="1">
    <citation type="submission" date="2019-03" db="EMBL/GenBank/DDBJ databases">
        <title>Genomic Encyclopedia of Type Strains, Phase IV (KMG-IV): sequencing the most valuable type-strain genomes for metagenomic binning, comparative biology and taxonomic classification.</title>
        <authorList>
            <person name="Goeker M."/>
        </authorList>
    </citation>
    <scope>NUCLEOTIDE SEQUENCE [LARGE SCALE GENOMIC DNA]</scope>
    <source>
        <strain evidence="10 11">DSM 18792</strain>
    </source>
</reference>
<keyword evidence="5" id="KW-0119">Carbohydrate metabolism</keyword>
<evidence type="ECO:0000256" key="3">
    <source>
        <dbReference type="ARBA" id="ARBA00022729"/>
    </source>
</evidence>
<evidence type="ECO:0000256" key="5">
    <source>
        <dbReference type="ARBA" id="ARBA00023277"/>
    </source>
</evidence>
<dbReference type="Gene3D" id="2.115.10.20">
    <property type="entry name" value="Glycosyl hydrolase domain, family 43"/>
    <property type="match status" value="1"/>
</dbReference>
<dbReference type="InterPro" id="IPR006584">
    <property type="entry name" value="Cellulose-bd_IV"/>
</dbReference>
<gene>
    <name evidence="10" type="ORF">EV196_110122</name>
</gene>
<protein>
    <submittedName>
        <fullName evidence="10">Carbohydrate binding protein with CBM6 domain</fullName>
    </submittedName>
</protein>
<dbReference type="PANTHER" id="PTHR43772:SF2">
    <property type="entry name" value="PUTATIVE (AFU_ORTHOLOGUE AFUA_2G04480)-RELATED"/>
    <property type="match status" value="1"/>
</dbReference>
<accession>A0A4R1RBT3</accession>
<sequence>MSVLIVFMGQFTFAQNPILRESDPDFIYVCDPSAQVFNGKVYVYGSHDQPDAVDYESMKDYAILESSDLKTWINHGVALDPQLDKGFEYAQSNMNAPDAAYKDGWYYWYFPSDITHVGVAKSRTPIGPWESAVTNEITTIFDPTVFVDDDGQAYIYGNDHWVDIGEEGSHIMGAKLKDNMIELDGPWIRLSKENVNEAVHIFKRNGIYYFSARVGAITKYWMADSPLPQYATLKGELAPNSPESPNHTSAIEFNNQWYLFYHRGDVNHGDRHRRSVCFDKMTFRKDGTIEPIVYTLDEGVEITVPVYPKRGKRNIQKKEVQGKVMDDGSVRIEAESYMTNSGTKVVKVKDEDTTKGIGTILNGDWTGYENIEFGESASPFTFRVRASTPKDGGAIVLRINSPTGTIIGNIPITSTGGWNNYKTFSTTLNRIRGSQTIYLCYTGDDGDLFNLNWFDWTPSLK</sequence>
<evidence type="ECO:0000313" key="11">
    <source>
        <dbReference type="Proteomes" id="UP000295455"/>
    </source>
</evidence>
<evidence type="ECO:0000256" key="8">
    <source>
        <dbReference type="RuleBase" id="RU361187"/>
    </source>
</evidence>
<dbReference type="SMART" id="SM00606">
    <property type="entry name" value="CBD_IV"/>
    <property type="match status" value="1"/>
</dbReference>
<feature type="site" description="Important for catalytic activity, responsible for pKa modulation of the active site Glu and correct orientation of both the proton donor and substrate" evidence="7">
    <location>
        <position position="142"/>
    </location>
</feature>
<dbReference type="AlphaFoldDB" id="A0A4R1RBT3"/>
<keyword evidence="2" id="KW-0624">Polysaccharide degradation</keyword>
<dbReference type="PANTHER" id="PTHR43772">
    <property type="entry name" value="ENDO-1,4-BETA-XYLANASE"/>
    <property type="match status" value="1"/>
</dbReference>
<dbReference type="Proteomes" id="UP000295455">
    <property type="component" value="Unassembled WGS sequence"/>
</dbReference>
<comment type="similarity">
    <text evidence="1 8">Belongs to the glycosyl hydrolase 43 family.</text>
</comment>
<dbReference type="CDD" id="cd08990">
    <property type="entry name" value="GH43_AXH_like"/>
    <property type="match status" value="1"/>
</dbReference>
<evidence type="ECO:0000256" key="4">
    <source>
        <dbReference type="ARBA" id="ARBA00022801"/>
    </source>
</evidence>
<dbReference type="InterPro" id="IPR005084">
    <property type="entry name" value="CBM6"/>
</dbReference>
<keyword evidence="11" id="KW-1185">Reference proteome</keyword>
<dbReference type="PROSITE" id="PS51175">
    <property type="entry name" value="CBM6"/>
    <property type="match status" value="1"/>
</dbReference>
<dbReference type="CDD" id="cd04084">
    <property type="entry name" value="CBM6_xylanase-like"/>
    <property type="match status" value="1"/>
</dbReference>
<evidence type="ECO:0000256" key="6">
    <source>
        <dbReference type="ARBA" id="ARBA00023295"/>
    </source>
</evidence>
<keyword evidence="3" id="KW-0732">Signal</keyword>
<dbReference type="InterPro" id="IPR006710">
    <property type="entry name" value="Glyco_hydro_43"/>
</dbReference>
<evidence type="ECO:0000313" key="10">
    <source>
        <dbReference type="EMBL" id="TCL63169.1"/>
    </source>
</evidence>
<evidence type="ECO:0000256" key="7">
    <source>
        <dbReference type="PIRSR" id="PIRSR606710-2"/>
    </source>
</evidence>
<comment type="caution">
    <text evidence="10">The sequence shown here is derived from an EMBL/GenBank/DDBJ whole genome shotgun (WGS) entry which is preliminary data.</text>
</comment>
<dbReference type="Pfam" id="PF04616">
    <property type="entry name" value="Glyco_hydro_43"/>
    <property type="match status" value="1"/>
</dbReference>
<dbReference type="InterPro" id="IPR008979">
    <property type="entry name" value="Galactose-bd-like_sf"/>
</dbReference>
<dbReference type="GO" id="GO:0030246">
    <property type="term" value="F:carbohydrate binding"/>
    <property type="evidence" value="ECO:0007669"/>
    <property type="project" value="InterPro"/>
</dbReference>
<keyword evidence="6 8" id="KW-0326">Glycosidase</keyword>
<dbReference type="GO" id="GO:0004553">
    <property type="term" value="F:hydrolase activity, hydrolyzing O-glycosyl compounds"/>
    <property type="evidence" value="ECO:0007669"/>
    <property type="project" value="InterPro"/>
</dbReference>
<dbReference type="InterPro" id="IPR023296">
    <property type="entry name" value="Glyco_hydro_beta-prop_sf"/>
</dbReference>
<dbReference type="RefSeq" id="WP_165876197.1">
    <property type="nucleotide sequence ID" value="NZ_OX156936.1"/>
</dbReference>
<evidence type="ECO:0000259" key="9">
    <source>
        <dbReference type="PROSITE" id="PS51175"/>
    </source>
</evidence>
<keyword evidence="4 8" id="KW-0378">Hydrolase</keyword>
<dbReference type="GO" id="GO:0045493">
    <property type="term" value="P:xylan catabolic process"/>
    <property type="evidence" value="ECO:0007669"/>
    <property type="project" value="UniProtKB-KW"/>
</dbReference>
<name>A0A4R1RBT3_9FLAO</name>
<dbReference type="EMBL" id="SLUP01000010">
    <property type="protein sequence ID" value="TCL63169.1"/>
    <property type="molecule type" value="Genomic_DNA"/>
</dbReference>
<keyword evidence="2" id="KW-0858">Xylan degradation</keyword>
<dbReference type="Gene3D" id="2.60.120.260">
    <property type="entry name" value="Galactose-binding domain-like"/>
    <property type="match status" value="1"/>
</dbReference>
<dbReference type="SUPFAM" id="SSF75005">
    <property type="entry name" value="Arabinanase/levansucrase/invertase"/>
    <property type="match status" value="1"/>
</dbReference>
<dbReference type="InterPro" id="IPR052176">
    <property type="entry name" value="Glycosyl_Hydrlase_43_Enz"/>
</dbReference>
<feature type="domain" description="CBM6" evidence="9">
    <location>
        <begin position="330"/>
        <end position="457"/>
    </location>
</feature>